<evidence type="ECO:0000313" key="1">
    <source>
        <dbReference type="EMBL" id="GIX97176.1"/>
    </source>
</evidence>
<protein>
    <submittedName>
        <fullName evidence="1">Uncharacterized protein</fullName>
    </submittedName>
</protein>
<comment type="caution">
    <text evidence="1">The sequence shown here is derived from an EMBL/GenBank/DDBJ whole genome shotgun (WGS) entry which is preliminary data.</text>
</comment>
<reference evidence="1 2" key="1">
    <citation type="submission" date="2021-06" db="EMBL/GenBank/DDBJ databases">
        <title>Caerostris darwini draft genome.</title>
        <authorList>
            <person name="Kono N."/>
            <person name="Arakawa K."/>
        </authorList>
    </citation>
    <scope>NUCLEOTIDE SEQUENCE [LARGE SCALE GENOMIC DNA]</scope>
</reference>
<organism evidence="1 2">
    <name type="scientific">Caerostris darwini</name>
    <dbReference type="NCBI Taxonomy" id="1538125"/>
    <lineage>
        <taxon>Eukaryota</taxon>
        <taxon>Metazoa</taxon>
        <taxon>Ecdysozoa</taxon>
        <taxon>Arthropoda</taxon>
        <taxon>Chelicerata</taxon>
        <taxon>Arachnida</taxon>
        <taxon>Araneae</taxon>
        <taxon>Araneomorphae</taxon>
        <taxon>Entelegynae</taxon>
        <taxon>Araneoidea</taxon>
        <taxon>Araneidae</taxon>
        <taxon>Caerostris</taxon>
    </lineage>
</organism>
<dbReference type="EMBL" id="BPLQ01003007">
    <property type="protein sequence ID" value="GIX97176.1"/>
    <property type="molecule type" value="Genomic_DNA"/>
</dbReference>
<dbReference type="AlphaFoldDB" id="A0AAV4PLY8"/>
<gene>
    <name evidence="1" type="ORF">CDAR_386881</name>
</gene>
<evidence type="ECO:0000313" key="2">
    <source>
        <dbReference type="Proteomes" id="UP001054837"/>
    </source>
</evidence>
<dbReference type="Proteomes" id="UP001054837">
    <property type="component" value="Unassembled WGS sequence"/>
</dbReference>
<name>A0AAV4PLY8_9ARAC</name>
<accession>A0AAV4PLY8</accession>
<keyword evidence="2" id="KW-1185">Reference proteome</keyword>
<proteinExistence type="predicted"/>
<sequence>MFRIGCFPGERKVAVMLEFPDAYERWVFSRTIKRSSPHKFQYIRNQNFQLIERSISCPPLTPRTHHYHEDNIFINHEGSLKVFERTREFPHAQIDLPLTWSNGPGAFHIRPVIKLSYVLVLAFAEVEVWGIFWRNQYQPFLSAGMEVLEKELSY</sequence>